<accession>A0A6A6M5B1</accession>
<reference evidence="2 3" key="1">
    <citation type="journal article" date="2020" name="Mol. Plant">
        <title>The Chromosome-Based Rubber Tree Genome Provides New Insights into Spurge Genome Evolution and Rubber Biosynthesis.</title>
        <authorList>
            <person name="Liu J."/>
            <person name="Shi C."/>
            <person name="Shi C.C."/>
            <person name="Li W."/>
            <person name="Zhang Q.J."/>
            <person name="Zhang Y."/>
            <person name="Li K."/>
            <person name="Lu H.F."/>
            <person name="Shi C."/>
            <person name="Zhu S.T."/>
            <person name="Xiao Z.Y."/>
            <person name="Nan H."/>
            <person name="Yue Y."/>
            <person name="Zhu X.G."/>
            <person name="Wu Y."/>
            <person name="Hong X.N."/>
            <person name="Fan G.Y."/>
            <person name="Tong Y."/>
            <person name="Zhang D."/>
            <person name="Mao C.L."/>
            <person name="Liu Y.L."/>
            <person name="Hao S.J."/>
            <person name="Liu W.Q."/>
            <person name="Lv M.Q."/>
            <person name="Zhang H.B."/>
            <person name="Liu Y."/>
            <person name="Hu-Tang G.R."/>
            <person name="Wang J.P."/>
            <person name="Wang J.H."/>
            <person name="Sun Y.H."/>
            <person name="Ni S.B."/>
            <person name="Chen W.B."/>
            <person name="Zhang X.C."/>
            <person name="Jiao Y.N."/>
            <person name="Eichler E.E."/>
            <person name="Li G.H."/>
            <person name="Liu X."/>
            <person name="Gao L.Z."/>
        </authorList>
    </citation>
    <scope>NUCLEOTIDE SEQUENCE [LARGE SCALE GENOMIC DNA]</scope>
    <source>
        <strain evidence="3">cv. GT1</strain>
        <tissue evidence="2">Leaf</tissue>
    </source>
</reference>
<dbReference type="Proteomes" id="UP000467840">
    <property type="component" value="Chromosome 9"/>
</dbReference>
<evidence type="ECO:0000313" key="2">
    <source>
        <dbReference type="EMBL" id="KAF2308017.1"/>
    </source>
</evidence>
<feature type="region of interest" description="Disordered" evidence="1">
    <location>
        <begin position="87"/>
        <end position="142"/>
    </location>
</feature>
<evidence type="ECO:0000313" key="3">
    <source>
        <dbReference type="Proteomes" id="UP000467840"/>
    </source>
</evidence>
<dbReference type="EMBL" id="JAAGAX010000008">
    <property type="protein sequence ID" value="KAF2308017.1"/>
    <property type="molecule type" value="Genomic_DNA"/>
</dbReference>
<name>A0A6A6M5B1_HEVBR</name>
<evidence type="ECO:0000256" key="1">
    <source>
        <dbReference type="SAM" id="MobiDB-lite"/>
    </source>
</evidence>
<organism evidence="2 3">
    <name type="scientific">Hevea brasiliensis</name>
    <name type="common">Para rubber tree</name>
    <name type="synonym">Siphonia brasiliensis</name>
    <dbReference type="NCBI Taxonomy" id="3981"/>
    <lineage>
        <taxon>Eukaryota</taxon>
        <taxon>Viridiplantae</taxon>
        <taxon>Streptophyta</taxon>
        <taxon>Embryophyta</taxon>
        <taxon>Tracheophyta</taxon>
        <taxon>Spermatophyta</taxon>
        <taxon>Magnoliopsida</taxon>
        <taxon>eudicotyledons</taxon>
        <taxon>Gunneridae</taxon>
        <taxon>Pentapetalae</taxon>
        <taxon>rosids</taxon>
        <taxon>fabids</taxon>
        <taxon>Malpighiales</taxon>
        <taxon>Euphorbiaceae</taxon>
        <taxon>Crotonoideae</taxon>
        <taxon>Micrandreae</taxon>
        <taxon>Hevea</taxon>
    </lineage>
</organism>
<protein>
    <submittedName>
        <fullName evidence="2">Uncharacterized protein</fullName>
    </submittedName>
</protein>
<gene>
    <name evidence="2" type="ORF">GH714_034404</name>
</gene>
<proteinExistence type="predicted"/>
<comment type="caution">
    <text evidence="2">The sequence shown here is derived from an EMBL/GenBank/DDBJ whole genome shotgun (WGS) entry which is preliminary data.</text>
</comment>
<sequence>MPLILHDHECAHPNHVVNWKFKGKSGIRKINGNFVILPKQEPFFQPLDGGIPVNNHQWHSAILVHREPVDQYGATSAAALELASQQLSPAAARPTMRRGLFGSHANGSQPLLRDPAADRISLNPKANLSGDTLKTAGRRNNG</sequence>
<keyword evidence="3" id="KW-1185">Reference proteome</keyword>
<feature type="compositionally biased region" description="Polar residues" evidence="1">
    <location>
        <begin position="124"/>
        <end position="142"/>
    </location>
</feature>
<dbReference type="AlphaFoldDB" id="A0A6A6M5B1"/>